<dbReference type="InterPro" id="IPR015421">
    <property type="entry name" value="PyrdxlP-dep_Trfase_major"/>
</dbReference>
<dbReference type="PANTHER" id="PTHR48097">
    <property type="entry name" value="L-THREONINE ALDOLASE-RELATED"/>
    <property type="match status" value="1"/>
</dbReference>
<dbReference type="EMBL" id="MNBE01000127">
    <property type="protein sequence ID" value="OKP13701.1"/>
    <property type="molecule type" value="Genomic_DNA"/>
</dbReference>
<dbReference type="GO" id="GO:0016829">
    <property type="term" value="F:lyase activity"/>
    <property type="evidence" value="ECO:0007669"/>
    <property type="project" value="InterPro"/>
</dbReference>
<comment type="similarity">
    <text evidence="2">Belongs to the threonine aldolase family.</text>
</comment>
<organism evidence="5 6">
    <name type="scientific">Penicillium subrubescens</name>
    <dbReference type="NCBI Taxonomy" id="1316194"/>
    <lineage>
        <taxon>Eukaryota</taxon>
        <taxon>Fungi</taxon>
        <taxon>Dikarya</taxon>
        <taxon>Ascomycota</taxon>
        <taxon>Pezizomycotina</taxon>
        <taxon>Eurotiomycetes</taxon>
        <taxon>Eurotiomycetidae</taxon>
        <taxon>Eurotiales</taxon>
        <taxon>Aspergillaceae</taxon>
        <taxon>Penicillium</taxon>
    </lineage>
</organism>
<comment type="caution">
    <text evidence="5">The sequence shown here is derived from an EMBL/GenBank/DDBJ whole genome shotgun (WGS) entry which is preliminary data.</text>
</comment>
<accession>A0A1Q5UML6</accession>
<sequence>MPSTSLCQDEACPPYSLMDDYSEGAHPQILEALLRTNSTQQVSYGNDDYSNQARQLIRQRINCTEDEADIFFVPSGTSANLISIASCLRPYEAVITLDSGHIACKEAGAIEATGHKLVLVPAVDGKMTPTNLRKAIQQNQFFPHMAKPRLLYISNASETGTVYTKREMSTLSALCKEMNLLLLVDGARIGTALCSKKNDMALRDIFEFADIFWIGGTKAGALMGEAIVVKKALAEGFVFHLKQHGALLAKGRILGVQFMELFRDDLFFALATHANAMSEKISANFETLGYELAAETETNQVFVILPQRLIRTLQERFRFYTWEHLDDGRVVVRIVTSWATDELQVDKFNAAVLQWTVANKDVSIDQERCI</sequence>
<gene>
    <name evidence="5" type="ORF">PENSUB_585</name>
</gene>
<dbReference type="GO" id="GO:0006520">
    <property type="term" value="P:amino acid metabolic process"/>
    <property type="evidence" value="ECO:0007669"/>
    <property type="project" value="InterPro"/>
</dbReference>
<dbReference type="Pfam" id="PF01212">
    <property type="entry name" value="Beta_elim_lyase"/>
    <property type="match status" value="1"/>
</dbReference>
<proteinExistence type="inferred from homology"/>
<protein>
    <submittedName>
        <fullName evidence="5">Low specificity L-threonine aldolase</fullName>
    </submittedName>
</protein>
<keyword evidence="6" id="KW-1185">Reference proteome</keyword>
<dbReference type="AlphaFoldDB" id="A0A1Q5UML6"/>
<evidence type="ECO:0000313" key="6">
    <source>
        <dbReference type="Proteomes" id="UP000186955"/>
    </source>
</evidence>
<dbReference type="InterPro" id="IPR015424">
    <property type="entry name" value="PyrdxlP-dep_Trfase"/>
</dbReference>
<name>A0A1Q5UML6_9EURO</name>
<keyword evidence="3" id="KW-0663">Pyridoxal phosphate</keyword>
<feature type="domain" description="Aromatic amino acid beta-eliminating lyase/threonine aldolase" evidence="4">
    <location>
        <begin position="42"/>
        <end position="305"/>
    </location>
</feature>
<dbReference type="InterPro" id="IPR015422">
    <property type="entry name" value="PyrdxlP-dep_Trfase_small"/>
</dbReference>
<dbReference type="PANTHER" id="PTHR48097:SF5">
    <property type="entry name" value="LOW SPECIFICITY L-THREONINE ALDOLASE"/>
    <property type="match status" value="1"/>
</dbReference>
<evidence type="ECO:0000256" key="1">
    <source>
        <dbReference type="ARBA" id="ARBA00001933"/>
    </source>
</evidence>
<dbReference type="SUPFAM" id="SSF53383">
    <property type="entry name" value="PLP-dependent transferases"/>
    <property type="match status" value="1"/>
</dbReference>
<dbReference type="Proteomes" id="UP000186955">
    <property type="component" value="Unassembled WGS sequence"/>
</dbReference>
<evidence type="ECO:0000259" key="4">
    <source>
        <dbReference type="Pfam" id="PF01212"/>
    </source>
</evidence>
<evidence type="ECO:0000256" key="2">
    <source>
        <dbReference type="ARBA" id="ARBA00006966"/>
    </source>
</evidence>
<evidence type="ECO:0000256" key="3">
    <source>
        <dbReference type="ARBA" id="ARBA00022898"/>
    </source>
</evidence>
<comment type="cofactor">
    <cofactor evidence="1">
        <name>pyridoxal 5'-phosphate</name>
        <dbReference type="ChEBI" id="CHEBI:597326"/>
    </cofactor>
</comment>
<evidence type="ECO:0000313" key="5">
    <source>
        <dbReference type="EMBL" id="OKP13701.1"/>
    </source>
</evidence>
<dbReference type="Gene3D" id="3.90.1150.10">
    <property type="entry name" value="Aspartate Aminotransferase, domain 1"/>
    <property type="match status" value="1"/>
</dbReference>
<dbReference type="Gene3D" id="3.40.640.10">
    <property type="entry name" value="Type I PLP-dependent aspartate aminotransferase-like (Major domain)"/>
    <property type="match status" value="1"/>
</dbReference>
<dbReference type="OrthoDB" id="10261951at2759"/>
<reference evidence="5 6" key="1">
    <citation type="submission" date="2016-10" db="EMBL/GenBank/DDBJ databases">
        <title>Genome sequence of the ascomycete fungus Penicillium subrubescens.</title>
        <authorList>
            <person name="De Vries R.P."/>
            <person name="Peng M."/>
            <person name="Dilokpimol A."/>
            <person name="Hilden K."/>
            <person name="Makela M.R."/>
            <person name="Grigoriev I."/>
            <person name="Riley R."/>
            <person name="Granchi Z."/>
        </authorList>
    </citation>
    <scope>NUCLEOTIDE SEQUENCE [LARGE SCALE GENOMIC DNA]</scope>
    <source>
        <strain evidence="5 6">CBS 132785</strain>
    </source>
</reference>
<dbReference type="InterPro" id="IPR001597">
    <property type="entry name" value="ArAA_b-elim_lyase/Thr_aldolase"/>
</dbReference>
<dbReference type="STRING" id="1316194.A0A1Q5UML6"/>